<dbReference type="RefSeq" id="WP_406786231.1">
    <property type="nucleotide sequence ID" value="NZ_JBJIAA010000003.1"/>
</dbReference>
<dbReference type="Pfam" id="PF09929">
    <property type="entry name" value="DUF2161"/>
    <property type="match status" value="1"/>
</dbReference>
<protein>
    <submittedName>
        <fullName evidence="1">DUF2161 domain-containing phosphodiesterase</fullName>
    </submittedName>
</protein>
<dbReference type="InterPro" id="IPR018679">
    <property type="entry name" value="DUF2161"/>
</dbReference>
<gene>
    <name evidence="1" type="ORF">ACJDT4_03920</name>
</gene>
<evidence type="ECO:0000313" key="1">
    <source>
        <dbReference type="EMBL" id="MFL0249559.1"/>
    </source>
</evidence>
<dbReference type="EMBL" id="JBJIAA010000003">
    <property type="protein sequence ID" value="MFL0249559.1"/>
    <property type="molecule type" value="Genomic_DNA"/>
</dbReference>
<keyword evidence="2" id="KW-1185">Reference proteome</keyword>
<accession>A0ABW8TAP4</accession>
<sequence length="258" mass="30015">MMDKEKILEEDLYKPVHDFFEKQGYTVRAEVKDCDVTAIKDDFLIIVELKKNLTVELLSQAVKRQKISELVYIAVPKPKRMKADSKWKDICHLIRRLELGLIFVNFKSSKTFVEVVIEPKPFDRIKSINANKKKRASLIKEIKGRNKDLNVGGTRGKKLVTSYRESAIEIACCLDKFGPLSPKRLREIGTDCKKTVSILYKNYYGWFDKKSRGVYELNEEGKKNLKVYEELAKYYYEKIGEKVTSDQLRVQSTIDRGQ</sequence>
<name>A0ABW8TAP4_9CLOT</name>
<reference evidence="1 2" key="1">
    <citation type="submission" date="2024-11" db="EMBL/GenBank/DDBJ databases">
        <authorList>
            <person name="Heng Y.C."/>
            <person name="Lim A.C.H."/>
            <person name="Lee J.K.Y."/>
            <person name="Kittelmann S."/>
        </authorList>
    </citation>
    <scope>NUCLEOTIDE SEQUENCE [LARGE SCALE GENOMIC DNA]</scope>
    <source>
        <strain evidence="1 2">WILCCON 0114</strain>
    </source>
</reference>
<proteinExistence type="predicted"/>
<dbReference type="Proteomes" id="UP001623592">
    <property type="component" value="Unassembled WGS sequence"/>
</dbReference>
<evidence type="ECO:0000313" key="2">
    <source>
        <dbReference type="Proteomes" id="UP001623592"/>
    </source>
</evidence>
<comment type="caution">
    <text evidence="1">The sequence shown here is derived from an EMBL/GenBank/DDBJ whole genome shotgun (WGS) entry which is preliminary data.</text>
</comment>
<organism evidence="1 2">
    <name type="scientific">Clostridium neuense</name>
    <dbReference type="NCBI Taxonomy" id="1728934"/>
    <lineage>
        <taxon>Bacteria</taxon>
        <taxon>Bacillati</taxon>
        <taxon>Bacillota</taxon>
        <taxon>Clostridia</taxon>
        <taxon>Eubacteriales</taxon>
        <taxon>Clostridiaceae</taxon>
        <taxon>Clostridium</taxon>
    </lineage>
</organism>